<evidence type="ECO:0000313" key="3">
    <source>
        <dbReference type="Proteomes" id="UP000185210"/>
    </source>
</evidence>
<gene>
    <name evidence="2" type="ORF">SAMEA2070301_04471</name>
</gene>
<evidence type="ECO:0008006" key="4">
    <source>
        <dbReference type="Google" id="ProtNLM"/>
    </source>
</evidence>
<dbReference type="EMBL" id="FSHM01000008">
    <property type="protein sequence ID" value="SIB76363.1"/>
    <property type="molecule type" value="Genomic_DNA"/>
</dbReference>
<dbReference type="Proteomes" id="UP000185210">
    <property type="component" value="Unassembled WGS sequence"/>
</dbReference>
<dbReference type="RefSeq" id="WP_074243507.1">
    <property type="nucleotide sequence ID" value="NZ_CAACXP010000003.1"/>
</dbReference>
<keyword evidence="1" id="KW-1133">Transmembrane helix</keyword>
<dbReference type="AlphaFoldDB" id="A0AB38D4S7"/>
<reference evidence="2 3" key="1">
    <citation type="submission" date="2016-11" db="EMBL/GenBank/DDBJ databases">
        <authorList>
            <consortium name="Pathogen Informatics"/>
        </authorList>
    </citation>
    <scope>NUCLEOTIDE SEQUENCE [LARGE SCALE GENOMIC DNA]</scope>
    <source>
        <strain evidence="2 3">104</strain>
    </source>
</reference>
<organism evidence="2 3">
    <name type="scientific">Mycobacteroides abscessus subsp. abscessus</name>
    <dbReference type="NCBI Taxonomy" id="1185650"/>
    <lineage>
        <taxon>Bacteria</taxon>
        <taxon>Bacillati</taxon>
        <taxon>Actinomycetota</taxon>
        <taxon>Actinomycetes</taxon>
        <taxon>Mycobacteriales</taxon>
        <taxon>Mycobacteriaceae</taxon>
        <taxon>Mycobacteroides</taxon>
        <taxon>Mycobacteroides abscessus</taxon>
    </lineage>
</organism>
<evidence type="ECO:0000313" key="2">
    <source>
        <dbReference type="EMBL" id="SIB76363.1"/>
    </source>
</evidence>
<accession>A0AB38D4S7</accession>
<evidence type="ECO:0000256" key="1">
    <source>
        <dbReference type="SAM" id="Phobius"/>
    </source>
</evidence>
<sequence>MIELTVPVCTVHQKFLPCPPCVKQQARLRRQNLAAMGWMLLFSVFLGAVIWFSVGAR</sequence>
<comment type="caution">
    <text evidence="2">The sequence shown here is derived from an EMBL/GenBank/DDBJ whole genome shotgun (WGS) entry which is preliminary data.</text>
</comment>
<keyword evidence="1" id="KW-0472">Membrane</keyword>
<protein>
    <recommendedName>
        <fullName evidence="4">Transmembrane protein</fullName>
    </recommendedName>
</protein>
<keyword evidence="1" id="KW-0812">Transmembrane</keyword>
<name>A0AB38D4S7_9MYCO</name>
<proteinExistence type="predicted"/>
<feature type="transmembrane region" description="Helical" evidence="1">
    <location>
        <begin position="33"/>
        <end position="54"/>
    </location>
</feature>